<evidence type="ECO:0000313" key="6">
    <source>
        <dbReference type="EMBL" id="MTT30792.1"/>
    </source>
</evidence>
<feature type="domain" description="HTH arsR-type" evidence="5">
    <location>
        <begin position="33"/>
        <end position="125"/>
    </location>
</feature>
<reference evidence="6 7" key="1">
    <citation type="submission" date="2019-11" db="EMBL/GenBank/DDBJ databases">
        <title>Terrilactibacillus tamarindus sp. nov. BCM23-1 isolated from bark of Tamarindus indica.</title>
        <authorList>
            <person name="Kingkaew E."/>
            <person name="Tanasupawat S."/>
        </authorList>
    </citation>
    <scope>NUCLEOTIDE SEQUENCE [LARGE SCALE GENOMIC DNA]</scope>
    <source>
        <strain evidence="6 7">BCM23-1</strain>
    </source>
</reference>
<evidence type="ECO:0000256" key="4">
    <source>
        <dbReference type="ARBA" id="ARBA00043263"/>
    </source>
</evidence>
<keyword evidence="4" id="KW-0105">Cadmium resistance</keyword>
<evidence type="ECO:0000259" key="5">
    <source>
        <dbReference type="PROSITE" id="PS50987"/>
    </source>
</evidence>
<evidence type="ECO:0000256" key="1">
    <source>
        <dbReference type="ARBA" id="ARBA00023015"/>
    </source>
</evidence>
<dbReference type="Gene3D" id="1.10.10.10">
    <property type="entry name" value="Winged helix-like DNA-binding domain superfamily/Winged helix DNA-binding domain"/>
    <property type="match status" value="1"/>
</dbReference>
<dbReference type="OrthoDB" id="9794330at2"/>
<dbReference type="InterPro" id="IPR018334">
    <property type="entry name" value="ArsR_HTH"/>
</dbReference>
<keyword evidence="7" id="KW-1185">Reference proteome</keyword>
<dbReference type="InterPro" id="IPR051011">
    <property type="entry name" value="Metal_resp_trans_reg"/>
</dbReference>
<dbReference type="GO" id="GO:0003677">
    <property type="term" value="F:DNA binding"/>
    <property type="evidence" value="ECO:0007669"/>
    <property type="project" value="UniProtKB-KW"/>
</dbReference>
<dbReference type="Proteomes" id="UP000440978">
    <property type="component" value="Unassembled WGS sequence"/>
</dbReference>
<dbReference type="SUPFAM" id="SSF46785">
    <property type="entry name" value="Winged helix' DNA-binding domain"/>
    <property type="match status" value="1"/>
</dbReference>
<name>A0A6N8CLI9_9BACI</name>
<gene>
    <name evidence="6" type="ORF">GMB86_02025</name>
</gene>
<dbReference type="GO" id="GO:0046686">
    <property type="term" value="P:response to cadmium ion"/>
    <property type="evidence" value="ECO:0007669"/>
    <property type="project" value="UniProtKB-KW"/>
</dbReference>
<accession>A0A6N8CLI9</accession>
<dbReference type="Pfam" id="PF01022">
    <property type="entry name" value="HTH_5"/>
    <property type="match status" value="1"/>
</dbReference>
<evidence type="ECO:0000313" key="7">
    <source>
        <dbReference type="Proteomes" id="UP000440978"/>
    </source>
</evidence>
<dbReference type="GO" id="GO:0003700">
    <property type="term" value="F:DNA-binding transcription factor activity"/>
    <property type="evidence" value="ECO:0007669"/>
    <property type="project" value="InterPro"/>
</dbReference>
<dbReference type="InterPro" id="IPR001845">
    <property type="entry name" value="HTH_ArsR_DNA-bd_dom"/>
</dbReference>
<dbReference type="InterPro" id="IPR011991">
    <property type="entry name" value="ArsR-like_HTH"/>
</dbReference>
<dbReference type="AlphaFoldDB" id="A0A6N8CLI9"/>
<dbReference type="CDD" id="cd00090">
    <property type="entry name" value="HTH_ARSR"/>
    <property type="match status" value="1"/>
</dbReference>
<evidence type="ECO:0000256" key="2">
    <source>
        <dbReference type="ARBA" id="ARBA00023125"/>
    </source>
</evidence>
<keyword evidence="1" id="KW-0805">Transcription regulation</keyword>
<comment type="caution">
    <text evidence="6">The sequence shown here is derived from an EMBL/GenBank/DDBJ whole genome shotgun (WGS) entry which is preliminary data.</text>
</comment>
<dbReference type="RefSeq" id="WP_155216307.1">
    <property type="nucleotide sequence ID" value="NZ_WNHB01000002.1"/>
</dbReference>
<dbReference type="PANTHER" id="PTHR43132:SF6">
    <property type="entry name" value="HTH-TYPE TRANSCRIPTIONAL REPRESSOR CZRA"/>
    <property type="match status" value="1"/>
</dbReference>
<keyword evidence="2" id="KW-0238">DNA-binding</keyword>
<proteinExistence type="predicted"/>
<evidence type="ECO:0000256" key="3">
    <source>
        <dbReference type="ARBA" id="ARBA00023163"/>
    </source>
</evidence>
<organism evidence="6 7">
    <name type="scientific">Terrilactibacillus tamarindi</name>
    <dbReference type="NCBI Taxonomy" id="2599694"/>
    <lineage>
        <taxon>Bacteria</taxon>
        <taxon>Bacillati</taxon>
        <taxon>Bacillota</taxon>
        <taxon>Bacilli</taxon>
        <taxon>Bacillales</taxon>
        <taxon>Bacillaceae</taxon>
        <taxon>Terrilactibacillus</taxon>
    </lineage>
</organism>
<dbReference type="PROSITE" id="PS50987">
    <property type="entry name" value="HTH_ARSR_2"/>
    <property type="match status" value="1"/>
</dbReference>
<dbReference type="PROSITE" id="PS00846">
    <property type="entry name" value="HTH_ARSR_1"/>
    <property type="match status" value="1"/>
</dbReference>
<sequence length="125" mass="14462">MIKDNIVPDNCEETCSQTIIHKDIIQLVSEHMSDDISLDNMAELFKLFGDRTRIRILHALNQSEMCVCDLAYLLGMTQSAISHQLRLLKQAKLVKNRKEGKIVYYSLADRHVMQIFVQAFDHVKE</sequence>
<dbReference type="NCBIfam" id="NF033788">
    <property type="entry name" value="HTH_metalloreg"/>
    <property type="match status" value="1"/>
</dbReference>
<dbReference type="PANTHER" id="PTHR43132">
    <property type="entry name" value="ARSENICAL RESISTANCE OPERON REPRESSOR ARSR-RELATED"/>
    <property type="match status" value="1"/>
</dbReference>
<dbReference type="EMBL" id="WNHB01000002">
    <property type="protein sequence ID" value="MTT30792.1"/>
    <property type="molecule type" value="Genomic_DNA"/>
</dbReference>
<keyword evidence="3" id="KW-0804">Transcription</keyword>
<dbReference type="SMART" id="SM00418">
    <property type="entry name" value="HTH_ARSR"/>
    <property type="match status" value="1"/>
</dbReference>
<dbReference type="PRINTS" id="PR00778">
    <property type="entry name" value="HTHARSR"/>
</dbReference>
<dbReference type="InterPro" id="IPR036390">
    <property type="entry name" value="WH_DNA-bd_sf"/>
</dbReference>
<dbReference type="InterPro" id="IPR036388">
    <property type="entry name" value="WH-like_DNA-bd_sf"/>
</dbReference>
<protein>
    <submittedName>
        <fullName evidence="6">Metalloregulator ArsR/SmtB family transcription factor</fullName>
    </submittedName>
</protein>